<name>X1V0K3_9ZZZZ</name>
<evidence type="ECO:0000256" key="1">
    <source>
        <dbReference type="SAM" id="Coils"/>
    </source>
</evidence>
<dbReference type="AlphaFoldDB" id="X1V0K3"/>
<evidence type="ECO:0000313" key="3">
    <source>
        <dbReference type="EMBL" id="GAI98149.1"/>
    </source>
</evidence>
<keyword evidence="1" id="KW-0175">Coiled coil</keyword>
<feature type="region of interest" description="Disordered" evidence="2">
    <location>
        <begin position="79"/>
        <end position="100"/>
    </location>
</feature>
<feature type="non-terminal residue" evidence="3">
    <location>
        <position position="1"/>
    </location>
</feature>
<gene>
    <name evidence="3" type="ORF">S12H4_41060</name>
</gene>
<accession>X1V0K3</accession>
<feature type="compositionally biased region" description="Basic and acidic residues" evidence="2">
    <location>
        <begin position="79"/>
        <end position="91"/>
    </location>
</feature>
<protein>
    <submittedName>
        <fullName evidence="3">Uncharacterized protein</fullName>
    </submittedName>
</protein>
<proteinExistence type="predicted"/>
<organism evidence="3">
    <name type="scientific">marine sediment metagenome</name>
    <dbReference type="NCBI Taxonomy" id="412755"/>
    <lineage>
        <taxon>unclassified sequences</taxon>
        <taxon>metagenomes</taxon>
        <taxon>ecological metagenomes</taxon>
    </lineage>
</organism>
<evidence type="ECO:0000256" key="2">
    <source>
        <dbReference type="SAM" id="MobiDB-lite"/>
    </source>
</evidence>
<feature type="coiled-coil region" evidence="1">
    <location>
        <begin position="23"/>
        <end position="68"/>
    </location>
</feature>
<dbReference type="EMBL" id="BARW01024982">
    <property type="protein sequence ID" value="GAI98149.1"/>
    <property type="molecule type" value="Genomic_DNA"/>
</dbReference>
<comment type="caution">
    <text evidence="3">The sequence shown here is derived from an EMBL/GenBank/DDBJ whole genome shotgun (WGS) entry which is preliminary data.</text>
</comment>
<sequence length="100" mass="11845">YCVNPIYIHVDLCRFGVDLVHIMVDLNNKRSEIVRQIEDVDKQIIKIRDDCESEVALLEKKAVALKHDLFKAHQEWIKKHSQSDMKVRKEPFEDENQNVD</sequence>
<reference evidence="3" key="1">
    <citation type="journal article" date="2014" name="Front. Microbiol.">
        <title>High frequency of phylogenetically diverse reductive dehalogenase-homologous genes in deep subseafloor sedimentary metagenomes.</title>
        <authorList>
            <person name="Kawai M."/>
            <person name="Futagami T."/>
            <person name="Toyoda A."/>
            <person name="Takaki Y."/>
            <person name="Nishi S."/>
            <person name="Hori S."/>
            <person name="Arai W."/>
            <person name="Tsubouchi T."/>
            <person name="Morono Y."/>
            <person name="Uchiyama I."/>
            <person name="Ito T."/>
            <person name="Fujiyama A."/>
            <person name="Inagaki F."/>
            <person name="Takami H."/>
        </authorList>
    </citation>
    <scope>NUCLEOTIDE SEQUENCE</scope>
    <source>
        <strain evidence="3">Expedition CK06-06</strain>
    </source>
</reference>